<dbReference type="InterPro" id="IPR013320">
    <property type="entry name" value="ConA-like_dom_sf"/>
</dbReference>
<evidence type="ECO:0000256" key="1">
    <source>
        <dbReference type="ARBA" id="ARBA00009902"/>
    </source>
</evidence>
<dbReference type="Proteomes" id="UP000275048">
    <property type="component" value="Unassembled WGS sequence"/>
</dbReference>
<comment type="caution">
    <text evidence="7">The sequence shown here is derived from an EMBL/GenBank/DDBJ whole genome shotgun (WGS) entry which is preliminary data.</text>
</comment>
<proteinExistence type="inferred from homology"/>
<dbReference type="PANTHER" id="PTHR42800">
    <property type="entry name" value="EXOINULINASE INUD (AFU_ORTHOLOGUE AFUA_5G00480)"/>
    <property type="match status" value="1"/>
</dbReference>
<dbReference type="InterPro" id="IPR013148">
    <property type="entry name" value="Glyco_hydro_32_N"/>
</dbReference>
<dbReference type="SUPFAM" id="SSF49899">
    <property type="entry name" value="Concanavalin A-like lectins/glucanases"/>
    <property type="match status" value="1"/>
</dbReference>
<evidence type="ECO:0000259" key="5">
    <source>
        <dbReference type="Pfam" id="PF00251"/>
    </source>
</evidence>
<organism evidence="7 8">
    <name type="scientific">Agromyces tardus</name>
    <dbReference type="NCBI Taxonomy" id="2583849"/>
    <lineage>
        <taxon>Bacteria</taxon>
        <taxon>Bacillati</taxon>
        <taxon>Actinomycetota</taxon>
        <taxon>Actinomycetes</taxon>
        <taxon>Micrococcales</taxon>
        <taxon>Microbacteriaceae</taxon>
        <taxon>Agromyces</taxon>
    </lineage>
</organism>
<dbReference type="PROSITE" id="PS00609">
    <property type="entry name" value="GLYCOSYL_HYDROL_F32"/>
    <property type="match status" value="1"/>
</dbReference>
<dbReference type="GO" id="GO:0005737">
    <property type="term" value="C:cytoplasm"/>
    <property type="evidence" value="ECO:0007669"/>
    <property type="project" value="TreeGrafter"/>
</dbReference>
<dbReference type="Pfam" id="PF08244">
    <property type="entry name" value="Glyco_hydro_32C"/>
    <property type="match status" value="1"/>
</dbReference>
<dbReference type="OrthoDB" id="9776657at2"/>
<name>A0A3M8AMT7_9MICO</name>
<dbReference type="SMART" id="SM00640">
    <property type="entry name" value="Glyco_32"/>
    <property type="match status" value="1"/>
</dbReference>
<dbReference type="SUPFAM" id="SSF75005">
    <property type="entry name" value="Arabinanase/levansucrase/invertase"/>
    <property type="match status" value="1"/>
</dbReference>
<dbReference type="GO" id="GO:0004575">
    <property type="term" value="F:sucrose alpha-glucosidase activity"/>
    <property type="evidence" value="ECO:0007669"/>
    <property type="project" value="TreeGrafter"/>
</dbReference>
<evidence type="ECO:0000256" key="4">
    <source>
        <dbReference type="RuleBase" id="RU362110"/>
    </source>
</evidence>
<feature type="domain" description="Glycosyl hydrolase family 32 C-terminal" evidence="6">
    <location>
        <begin position="370"/>
        <end position="481"/>
    </location>
</feature>
<evidence type="ECO:0000259" key="6">
    <source>
        <dbReference type="Pfam" id="PF08244"/>
    </source>
</evidence>
<dbReference type="EMBL" id="RHHB01000001">
    <property type="protein sequence ID" value="RNB52506.1"/>
    <property type="molecule type" value="Genomic_DNA"/>
</dbReference>
<dbReference type="Pfam" id="PF00251">
    <property type="entry name" value="Glyco_hydro_32N"/>
    <property type="match status" value="1"/>
</dbReference>
<dbReference type="GO" id="GO:0005987">
    <property type="term" value="P:sucrose catabolic process"/>
    <property type="evidence" value="ECO:0007669"/>
    <property type="project" value="TreeGrafter"/>
</dbReference>
<comment type="similarity">
    <text evidence="1 4">Belongs to the glycosyl hydrolase 32 family.</text>
</comment>
<keyword evidence="8" id="KW-1185">Reference proteome</keyword>
<dbReference type="AlphaFoldDB" id="A0A3M8AMT7"/>
<sequence length="501" mass="55251">MTDHEASIADGVSLDPYRPAFHFTPAENWMNDPNGLVWIDDRYHLFFQYNPEGADWGNMSWGHATSPDLLTWTEHPVALPYRDDEQVFSGSVVVDHANTSGFGDGVIPPLMAMYTSVYPDGRQAQSLAVSVDSGTTWHPFAGNPVLDRGSHAFRDPKVIRAADRDGRERWVMVAVEAERREVLVFSSDDLREWRHESTVGAFGPGGVVWECPDLFPLDVDDDPLRQRWVLLLSINPVGADADPDGSSMAYLVGDFDGHRFTPDESPGWQRLDHGRDFYAGVTFDNAPDGRRIMLGWMNNWRYAADIPTAPWRGAMSLPRELALRTIDGRVRLVQSLPRELAAIDPAAGETLLDGVDLDGVRRLPIGCNVLLDVEWEPRGARRIGMDLLVGDGTATRLSYDVESGRLSLDRSNSGHVDVHPDFPSSSRALVPLREGRLRVQLAVDGCLVEVFADDGAVTVSDQAFADADAVGGAVFADGPSTVWVRRRTALAARDDPDVRRG</sequence>
<dbReference type="CDD" id="cd18622">
    <property type="entry name" value="GH32_Inu-like"/>
    <property type="match status" value="1"/>
</dbReference>
<accession>A0A3M8AMT7</accession>
<keyword evidence="3 4" id="KW-0326">Glycosidase</keyword>
<evidence type="ECO:0000256" key="3">
    <source>
        <dbReference type="ARBA" id="ARBA00023295"/>
    </source>
</evidence>
<dbReference type="PANTHER" id="PTHR42800:SF1">
    <property type="entry name" value="EXOINULINASE INUD (AFU_ORTHOLOGUE AFUA_5G00480)"/>
    <property type="match status" value="1"/>
</dbReference>
<dbReference type="InterPro" id="IPR023296">
    <property type="entry name" value="Glyco_hydro_beta-prop_sf"/>
</dbReference>
<dbReference type="InterPro" id="IPR018053">
    <property type="entry name" value="Glyco_hydro_32_AS"/>
</dbReference>
<protein>
    <submittedName>
        <fullName evidence="7">Glycoside hydrolase family 32 protein</fullName>
    </submittedName>
</protein>
<dbReference type="Gene3D" id="2.60.120.560">
    <property type="entry name" value="Exo-inulinase, domain 1"/>
    <property type="match status" value="1"/>
</dbReference>
<keyword evidence="2 4" id="KW-0378">Hydrolase</keyword>
<dbReference type="InterPro" id="IPR001362">
    <property type="entry name" value="Glyco_hydro_32"/>
</dbReference>
<reference evidence="7 8" key="1">
    <citation type="submission" date="2018-10" db="EMBL/GenBank/DDBJ databases">
        <title>Isolation, diversity and antibacterial activity of antinobacteria from the wheat rhizosphere soil.</title>
        <authorList>
            <person name="Sun T."/>
        </authorList>
    </citation>
    <scope>NUCLEOTIDE SEQUENCE [LARGE SCALE GENOMIC DNA]</scope>
    <source>
        <strain evidence="7 8">SJ-23</strain>
    </source>
</reference>
<dbReference type="InterPro" id="IPR013189">
    <property type="entry name" value="Glyco_hydro_32_C"/>
</dbReference>
<evidence type="ECO:0000256" key="2">
    <source>
        <dbReference type="ARBA" id="ARBA00022801"/>
    </source>
</evidence>
<evidence type="ECO:0000313" key="8">
    <source>
        <dbReference type="Proteomes" id="UP000275048"/>
    </source>
</evidence>
<evidence type="ECO:0000313" key="7">
    <source>
        <dbReference type="EMBL" id="RNB52506.1"/>
    </source>
</evidence>
<dbReference type="Gene3D" id="2.115.10.20">
    <property type="entry name" value="Glycosyl hydrolase domain, family 43"/>
    <property type="match status" value="1"/>
</dbReference>
<feature type="domain" description="Glycosyl hydrolase family 32 N-terminal" evidence="5">
    <location>
        <begin position="22"/>
        <end position="333"/>
    </location>
</feature>
<gene>
    <name evidence="7" type="ORF">EDM22_00875</name>
</gene>